<reference evidence="2" key="1">
    <citation type="submission" date="2020-04" db="EMBL/GenBank/DDBJ databases">
        <authorList>
            <person name="Neveu A P."/>
        </authorList>
    </citation>
    <scope>NUCLEOTIDE SEQUENCE</scope>
    <source>
        <tissue evidence="2">Whole embryo</tissue>
    </source>
</reference>
<dbReference type="InterPro" id="IPR052039">
    <property type="entry name" value="Caspase-related_regulators"/>
</dbReference>
<dbReference type="PANTHER" id="PTHR22576">
    <property type="entry name" value="MUCOSA ASSOCIATED LYMPHOID TISSUE LYMPHOMA TRANSLOCATION PROTEIN 1/PARACASPASE"/>
    <property type="match status" value="1"/>
</dbReference>
<gene>
    <name evidence="2" type="primary">Casp7-001</name>
</gene>
<dbReference type="InterPro" id="IPR002138">
    <property type="entry name" value="Pept_C14_p10"/>
</dbReference>
<dbReference type="GO" id="GO:0006508">
    <property type="term" value="P:proteolysis"/>
    <property type="evidence" value="ECO:0007669"/>
    <property type="project" value="InterPro"/>
</dbReference>
<name>A0A6F9D8W9_9ASCI</name>
<dbReference type="SUPFAM" id="SSF52129">
    <property type="entry name" value="Caspase-like"/>
    <property type="match status" value="1"/>
</dbReference>
<dbReference type="EMBL" id="LR783594">
    <property type="protein sequence ID" value="CAB3227930.1"/>
    <property type="molecule type" value="mRNA"/>
</dbReference>
<dbReference type="Gene3D" id="3.30.70.1470">
    <property type="entry name" value="Caspase-like"/>
    <property type="match status" value="1"/>
</dbReference>
<feature type="domain" description="Caspase family p10" evidence="1">
    <location>
        <begin position="16"/>
        <end position="111"/>
    </location>
</feature>
<evidence type="ECO:0000259" key="1">
    <source>
        <dbReference type="PROSITE" id="PS50207"/>
    </source>
</evidence>
<dbReference type="PROSITE" id="PS50207">
    <property type="entry name" value="CASPASE_P10"/>
    <property type="match status" value="1"/>
</dbReference>
<sequence>MQDVTDGDVFSDSTSRSHTIPLQADFLLAHSTCQDYYAWRHEANGSIFIQILCKCLNEFIPQGMDLMRILTRVSQIVARDFQSCTLDYATSGKKVMPSITSQLRFEVYFPARRLETTV</sequence>
<dbReference type="InterPro" id="IPR029030">
    <property type="entry name" value="Caspase-like_dom_sf"/>
</dbReference>
<dbReference type="GO" id="GO:0004197">
    <property type="term" value="F:cysteine-type endopeptidase activity"/>
    <property type="evidence" value="ECO:0007669"/>
    <property type="project" value="InterPro"/>
</dbReference>
<accession>A0A6F9D8W9</accession>
<dbReference type="AlphaFoldDB" id="A0A6F9D8W9"/>
<dbReference type="InterPro" id="IPR011600">
    <property type="entry name" value="Pept_C14_caspase"/>
</dbReference>
<proteinExistence type="evidence at transcript level"/>
<organism evidence="2">
    <name type="scientific">Phallusia mammillata</name>
    <dbReference type="NCBI Taxonomy" id="59560"/>
    <lineage>
        <taxon>Eukaryota</taxon>
        <taxon>Metazoa</taxon>
        <taxon>Chordata</taxon>
        <taxon>Tunicata</taxon>
        <taxon>Ascidiacea</taxon>
        <taxon>Phlebobranchia</taxon>
        <taxon>Ascidiidae</taxon>
        <taxon>Phallusia</taxon>
    </lineage>
</organism>
<protein>
    <submittedName>
        <fullName evidence="2">Caspase-7</fullName>
    </submittedName>
</protein>
<dbReference type="Pfam" id="PF00656">
    <property type="entry name" value="Peptidase_C14"/>
    <property type="match status" value="1"/>
</dbReference>
<evidence type="ECO:0000313" key="2">
    <source>
        <dbReference type="EMBL" id="CAB3227930.1"/>
    </source>
</evidence>
<dbReference type="PANTHER" id="PTHR22576:SF41">
    <property type="entry name" value="CASPASE 14, APOPTOSIS-RELATED CYSTEINE PEPTIDASE"/>
    <property type="match status" value="1"/>
</dbReference>